<comment type="caution">
    <text evidence="2">The sequence shown here is derived from an EMBL/GenBank/DDBJ whole genome shotgun (WGS) entry which is preliminary data.</text>
</comment>
<dbReference type="Gene3D" id="3.40.50.720">
    <property type="entry name" value="NAD(P)-binding Rossmann-like Domain"/>
    <property type="match status" value="1"/>
</dbReference>
<dbReference type="RefSeq" id="XP_049123589.1">
    <property type="nucleotide sequence ID" value="XM_049267632.1"/>
</dbReference>
<protein>
    <submittedName>
        <fullName evidence="2">Oxidoreductase TDA3</fullName>
    </submittedName>
</protein>
<keyword evidence="3" id="KW-1185">Reference proteome</keyword>
<dbReference type="PANTHER" id="PTHR43157">
    <property type="entry name" value="PHOSPHATIDYLINOSITOL-GLYCAN BIOSYNTHESIS CLASS F PROTEIN-RELATED"/>
    <property type="match status" value="1"/>
</dbReference>
<sequence length="105" mass="11829">MTIQWNPLRDTVSLRGKVAVVTGGNSDIGRETVKLLAWKGAKVYFTTRSEAKAIETRKRIQDAHPEIDTDNLQWIIMDVTDLRSICFVADKLKEKEAKIDILGEG</sequence>
<evidence type="ECO:0000313" key="3">
    <source>
        <dbReference type="Proteomes" id="UP001055115"/>
    </source>
</evidence>
<keyword evidence="1" id="KW-0560">Oxidoreductase</keyword>
<accession>A0AA37P6Z5</accession>
<dbReference type="EMBL" id="BQXU01000002">
    <property type="protein sequence ID" value="GKT41239.1"/>
    <property type="molecule type" value="Genomic_DNA"/>
</dbReference>
<dbReference type="Pfam" id="PF00106">
    <property type="entry name" value="adh_short"/>
    <property type="match status" value="1"/>
</dbReference>
<organism evidence="2 3">
    <name type="scientific">Colletotrichum spaethianum</name>
    <dbReference type="NCBI Taxonomy" id="700344"/>
    <lineage>
        <taxon>Eukaryota</taxon>
        <taxon>Fungi</taxon>
        <taxon>Dikarya</taxon>
        <taxon>Ascomycota</taxon>
        <taxon>Pezizomycotina</taxon>
        <taxon>Sordariomycetes</taxon>
        <taxon>Hypocreomycetidae</taxon>
        <taxon>Glomerellales</taxon>
        <taxon>Glomerellaceae</taxon>
        <taxon>Colletotrichum</taxon>
        <taxon>Colletotrichum spaethianum species complex</taxon>
    </lineage>
</organism>
<dbReference type="InterPro" id="IPR036291">
    <property type="entry name" value="NAD(P)-bd_dom_sf"/>
</dbReference>
<gene>
    <name evidence="2" type="ORF">ColSpa_01420</name>
</gene>
<dbReference type="Proteomes" id="UP001055115">
    <property type="component" value="Unassembled WGS sequence"/>
</dbReference>
<dbReference type="SUPFAM" id="SSF51735">
    <property type="entry name" value="NAD(P)-binding Rossmann-fold domains"/>
    <property type="match status" value="1"/>
</dbReference>
<proteinExistence type="predicted"/>
<dbReference type="PANTHER" id="PTHR43157:SF31">
    <property type="entry name" value="PHOSPHATIDYLINOSITOL-GLYCAN BIOSYNTHESIS CLASS F PROTEIN"/>
    <property type="match status" value="1"/>
</dbReference>
<evidence type="ECO:0000256" key="1">
    <source>
        <dbReference type="ARBA" id="ARBA00023002"/>
    </source>
</evidence>
<reference evidence="2 3" key="1">
    <citation type="submission" date="2022-03" db="EMBL/GenBank/DDBJ databases">
        <title>Genome data of Colletotrichum spp.</title>
        <authorList>
            <person name="Utami Y.D."/>
            <person name="Hiruma K."/>
        </authorList>
    </citation>
    <scope>NUCLEOTIDE SEQUENCE [LARGE SCALE GENOMIC DNA]</scope>
    <source>
        <strain evidence="2 3">MAFF 239500</strain>
    </source>
</reference>
<name>A0AA37P6Z5_9PEZI</name>
<evidence type="ECO:0000313" key="2">
    <source>
        <dbReference type="EMBL" id="GKT41239.1"/>
    </source>
</evidence>
<dbReference type="InterPro" id="IPR002347">
    <property type="entry name" value="SDR_fam"/>
</dbReference>
<dbReference type="GO" id="GO:0016491">
    <property type="term" value="F:oxidoreductase activity"/>
    <property type="evidence" value="ECO:0007669"/>
    <property type="project" value="UniProtKB-KW"/>
</dbReference>
<dbReference type="AlphaFoldDB" id="A0AA37P6Z5"/>
<dbReference type="GeneID" id="73322222"/>